<sequence length="345" mass="38129">MPELPVPSKLGRFEVIELIGVGLTGEVYQARDRNGAMVALKVLARSKQRDPTVFGYFTNEQTLLREMTHHRRHPHIVEYVADNLVQPPYYLATRLVEGARGLDAIIGDRMPLPVGKGAPQPAAFVVRVISQIASALDYLHSGHPTYSPIIHRDVKPSNILIDASGNAVLIDFSIASHPHYALINEKTLGTPGYMAPEQYTGEEVPASDQFALALVALHMLTGRRPLPDKATAALRQIERWRDTRYDDITQMLDHRIHTADVLIRALAHNPAHRYESCEAFADRLRRALAQDGEDVRDAARIHPVPEMPSQPARLSIPYSWIGISVVMLIALIVLIVAALSPATGA</sequence>
<feature type="binding site" evidence="5">
    <location>
        <position position="41"/>
    </location>
    <ligand>
        <name>ATP</name>
        <dbReference type="ChEBI" id="CHEBI:30616"/>
    </ligand>
</feature>
<keyword evidence="2 5" id="KW-0547">Nucleotide-binding</keyword>
<dbReference type="PANTHER" id="PTHR43289">
    <property type="entry name" value="MITOGEN-ACTIVATED PROTEIN KINASE KINASE KINASE 20-RELATED"/>
    <property type="match status" value="1"/>
</dbReference>
<dbReference type="eggNOG" id="COG0515">
    <property type="taxonomic scope" value="Bacteria"/>
</dbReference>
<keyword evidence="6" id="KW-0812">Transmembrane</keyword>
<dbReference type="GO" id="GO:0004674">
    <property type="term" value="F:protein serine/threonine kinase activity"/>
    <property type="evidence" value="ECO:0007669"/>
    <property type="project" value="UniProtKB-KW"/>
</dbReference>
<dbReference type="InterPro" id="IPR017441">
    <property type="entry name" value="Protein_kinase_ATP_BS"/>
</dbReference>
<evidence type="ECO:0000256" key="2">
    <source>
        <dbReference type="ARBA" id="ARBA00022741"/>
    </source>
</evidence>
<reference evidence="8 9" key="1">
    <citation type="submission" date="2007-08" db="EMBL/GenBank/DDBJ databases">
        <title>Complete sequence of Roseiflexus castenholzii DSM 13941.</title>
        <authorList>
            <consortium name="US DOE Joint Genome Institute"/>
            <person name="Copeland A."/>
            <person name="Lucas S."/>
            <person name="Lapidus A."/>
            <person name="Barry K."/>
            <person name="Glavina del Rio T."/>
            <person name="Dalin E."/>
            <person name="Tice H."/>
            <person name="Pitluck S."/>
            <person name="Thompson L.S."/>
            <person name="Brettin T."/>
            <person name="Bruce D."/>
            <person name="Detter J.C."/>
            <person name="Han C."/>
            <person name="Tapia R."/>
            <person name="Schmutz J."/>
            <person name="Larimer F."/>
            <person name="Land M."/>
            <person name="Hauser L."/>
            <person name="Kyrpides N."/>
            <person name="Mikhailova N."/>
            <person name="Bryant D.A."/>
            <person name="Hanada S."/>
            <person name="Tsukatani Y."/>
            <person name="Richardson P."/>
        </authorList>
    </citation>
    <scope>NUCLEOTIDE SEQUENCE [LARGE SCALE GENOMIC DNA]</scope>
    <source>
        <strain evidence="9">DSM 13941 / HLO8</strain>
    </source>
</reference>
<dbReference type="RefSeq" id="WP_012120636.1">
    <property type="nucleotide sequence ID" value="NC_009767.1"/>
</dbReference>
<feature type="domain" description="Protein kinase" evidence="7">
    <location>
        <begin position="13"/>
        <end position="288"/>
    </location>
</feature>
<keyword evidence="8" id="KW-0723">Serine/threonine-protein kinase</keyword>
<evidence type="ECO:0000256" key="4">
    <source>
        <dbReference type="ARBA" id="ARBA00022840"/>
    </source>
</evidence>
<keyword evidence="9" id="KW-1185">Reference proteome</keyword>
<dbReference type="PROSITE" id="PS00108">
    <property type="entry name" value="PROTEIN_KINASE_ST"/>
    <property type="match status" value="1"/>
</dbReference>
<evidence type="ECO:0000313" key="8">
    <source>
        <dbReference type="EMBL" id="ABU58212.1"/>
    </source>
</evidence>
<dbReference type="EMBL" id="CP000804">
    <property type="protein sequence ID" value="ABU58212.1"/>
    <property type="molecule type" value="Genomic_DNA"/>
</dbReference>
<dbReference type="Proteomes" id="UP000000263">
    <property type="component" value="Chromosome"/>
</dbReference>
<proteinExistence type="predicted"/>
<organism evidence="8 9">
    <name type="scientific">Roseiflexus castenholzii (strain DSM 13941 / HLO8)</name>
    <dbReference type="NCBI Taxonomy" id="383372"/>
    <lineage>
        <taxon>Bacteria</taxon>
        <taxon>Bacillati</taxon>
        <taxon>Chloroflexota</taxon>
        <taxon>Chloroflexia</taxon>
        <taxon>Chloroflexales</taxon>
        <taxon>Roseiflexineae</taxon>
        <taxon>Roseiflexaceae</taxon>
        <taxon>Roseiflexus</taxon>
    </lineage>
</organism>
<name>A7NL42_ROSCS</name>
<dbReference type="InterPro" id="IPR008271">
    <property type="entry name" value="Ser/Thr_kinase_AS"/>
</dbReference>
<evidence type="ECO:0000313" key="9">
    <source>
        <dbReference type="Proteomes" id="UP000000263"/>
    </source>
</evidence>
<dbReference type="InterPro" id="IPR011009">
    <property type="entry name" value="Kinase-like_dom_sf"/>
</dbReference>
<keyword evidence="3 8" id="KW-0418">Kinase</keyword>
<feature type="transmembrane region" description="Helical" evidence="6">
    <location>
        <begin position="318"/>
        <end position="339"/>
    </location>
</feature>
<dbReference type="KEGG" id="rca:Rcas_2127"/>
<accession>A7NL42</accession>
<dbReference type="GO" id="GO:0005524">
    <property type="term" value="F:ATP binding"/>
    <property type="evidence" value="ECO:0007669"/>
    <property type="project" value="UniProtKB-UniRule"/>
</dbReference>
<evidence type="ECO:0000256" key="5">
    <source>
        <dbReference type="PROSITE-ProRule" id="PRU10141"/>
    </source>
</evidence>
<gene>
    <name evidence="8" type="ordered locus">Rcas_2127</name>
</gene>
<dbReference type="CDD" id="cd14014">
    <property type="entry name" value="STKc_PknB_like"/>
    <property type="match status" value="1"/>
</dbReference>
<keyword evidence="6" id="KW-1133">Transmembrane helix</keyword>
<protein>
    <submittedName>
        <fullName evidence="8">Serine/threonine protein kinase</fullName>
    </submittedName>
</protein>
<evidence type="ECO:0000259" key="7">
    <source>
        <dbReference type="PROSITE" id="PS50011"/>
    </source>
</evidence>
<dbReference type="Gene3D" id="1.10.510.10">
    <property type="entry name" value="Transferase(Phosphotransferase) domain 1"/>
    <property type="match status" value="1"/>
</dbReference>
<dbReference type="SMART" id="SM00220">
    <property type="entry name" value="S_TKc"/>
    <property type="match status" value="1"/>
</dbReference>
<dbReference type="Pfam" id="PF00069">
    <property type="entry name" value="Pkinase"/>
    <property type="match status" value="1"/>
</dbReference>
<keyword evidence="1" id="KW-0808">Transferase</keyword>
<evidence type="ECO:0000256" key="1">
    <source>
        <dbReference type="ARBA" id="ARBA00022679"/>
    </source>
</evidence>
<dbReference type="SUPFAM" id="SSF56112">
    <property type="entry name" value="Protein kinase-like (PK-like)"/>
    <property type="match status" value="1"/>
</dbReference>
<dbReference type="HOGENOM" id="CLU_047537_0_0_0"/>
<dbReference type="PROSITE" id="PS50011">
    <property type="entry name" value="PROTEIN_KINASE_DOM"/>
    <property type="match status" value="1"/>
</dbReference>
<dbReference type="OrthoDB" id="139113at2"/>
<evidence type="ECO:0000256" key="3">
    <source>
        <dbReference type="ARBA" id="ARBA00022777"/>
    </source>
</evidence>
<dbReference type="Gene3D" id="3.30.200.20">
    <property type="entry name" value="Phosphorylase Kinase, domain 1"/>
    <property type="match status" value="1"/>
</dbReference>
<dbReference type="PROSITE" id="PS00107">
    <property type="entry name" value="PROTEIN_KINASE_ATP"/>
    <property type="match status" value="1"/>
</dbReference>
<evidence type="ECO:0000256" key="6">
    <source>
        <dbReference type="SAM" id="Phobius"/>
    </source>
</evidence>
<dbReference type="AlphaFoldDB" id="A7NL42"/>
<dbReference type="PANTHER" id="PTHR43289:SF34">
    <property type="entry name" value="SERINE_THREONINE-PROTEIN KINASE YBDM-RELATED"/>
    <property type="match status" value="1"/>
</dbReference>
<dbReference type="STRING" id="383372.Rcas_2127"/>
<dbReference type="InterPro" id="IPR000719">
    <property type="entry name" value="Prot_kinase_dom"/>
</dbReference>
<keyword evidence="6" id="KW-0472">Membrane</keyword>
<keyword evidence="4 5" id="KW-0067">ATP-binding</keyword>